<dbReference type="RefSeq" id="WP_116223538.1">
    <property type="nucleotide sequence ID" value="NZ_AP018437.1"/>
</dbReference>
<name>A0A347ZUT3_9CHLR</name>
<proteinExistence type="predicted"/>
<dbReference type="Proteomes" id="UP000256388">
    <property type="component" value="Unassembled WGS sequence"/>
</dbReference>
<gene>
    <name evidence="1" type="ORF">DFR64_0206</name>
</gene>
<dbReference type="AlphaFoldDB" id="A0A347ZUT3"/>
<comment type="caution">
    <text evidence="1">The sequence shown here is derived from an EMBL/GenBank/DDBJ whole genome shotgun (WGS) entry which is preliminary data.</text>
</comment>
<dbReference type="EMBL" id="QUMS01000001">
    <property type="protein sequence ID" value="REG10351.1"/>
    <property type="molecule type" value="Genomic_DNA"/>
</dbReference>
<reference evidence="1 2" key="1">
    <citation type="submission" date="2018-08" db="EMBL/GenBank/DDBJ databases">
        <title>Genomic Encyclopedia of Type Strains, Phase IV (KMG-IV): sequencing the most valuable type-strain genomes for metagenomic binning, comparative biology and taxonomic classification.</title>
        <authorList>
            <person name="Goeker M."/>
        </authorList>
    </citation>
    <scope>NUCLEOTIDE SEQUENCE [LARGE SCALE GENOMIC DNA]</scope>
    <source>
        <strain evidence="1 2">DSM 23923</strain>
    </source>
</reference>
<evidence type="ECO:0000313" key="1">
    <source>
        <dbReference type="EMBL" id="REG10351.1"/>
    </source>
</evidence>
<evidence type="ECO:0000313" key="2">
    <source>
        <dbReference type="Proteomes" id="UP000256388"/>
    </source>
</evidence>
<sequence length="205" mass="22552">MKRYFGLLVVGVLFFVAMACSISYHGLAIGDDEKPKDFIEEMHEKATMETLLGQMTEAPQVESTPESGHQAAAPASAPAVASAVSDVEQSVSGSHEYSAVSSNFTCVCQETENMIVDFEFSESQVAVDFGGGEPQVFEKIGENQYQITRMGYYILREREGDPTSDIKVDREERTVITLTDTGYVMDNYQGEDASPCCTYTMTKVK</sequence>
<accession>A0A347ZUT3</accession>
<keyword evidence="2" id="KW-1185">Reference proteome</keyword>
<dbReference type="PROSITE" id="PS51257">
    <property type="entry name" value="PROKAR_LIPOPROTEIN"/>
    <property type="match status" value="1"/>
</dbReference>
<organism evidence="1 2">
    <name type="scientific">Pelolinea submarina</name>
    <dbReference type="NCBI Taxonomy" id="913107"/>
    <lineage>
        <taxon>Bacteria</taxon>
        <taxon>Bacillati</taxon>
        <taxon>Chloroflexota</taxon>
        <taxon>Anaerolineae</taxon>
        <taxon>Anaerolineales</taxon>
        <taxon>Anaerolineaceae</taxon>
        <taxon>Pelolinea</taxon>
    </lineage>
</organism>
<protein>
    <submittedName>
        <fullName evidence="1">Uncharacterized protein</fullName>
    </submittedName>
</protein>